<dbReference type="EMBL" id="CAMPGE010016868">
    <property type="protein sequence ID" value="CAI2375393.1"/>
    <property type="molecule type" value="Genomic_DNA"/>
</dbReference>
<keyword evidence="2" id="KW-1185">Reference proteome</keyword>
<protein>
    <submittedName>
        <fullName evidence="1">Uncharacterized protein</fullName>
    </submittedName>
</protein>
<organism evidence="1 2">
    <name type="scientific">Euplotes crassus</name>
    <dbReference type="NCBI Taxonomy" id="5936"/>
    <lineage>
        <taxon>Eukaryota</taxon>
        <taxon>Sar</taxon>
        <taxon>Alveolata</taxon>
        <taxon>Ciliophora</taxon>
        <taxon>Intramacronucleata</taxon>
        <taxon>Spirotrichea</taxon>
        <taxon>Hypotrichia</taxon>
        <taxon>Euplotida</taxon>
        <taxon>Euplotidae</taxon>
        <taxon>Moneuplotes</taxon>
    </lineage>
</organism>
<comment type="caution">
    <text evidence="1">The sequence shown here is derived from an EMBL/GenBank/DDBJ whole genome shotgun (WGS) entry which is preliminary data.</text>
</comment>
<dbReference type="Proteomes" id="UP001295684">
    <property type="component" value="Unassembled WGS sequence"/>
</dbReference>
<evidence type="ECO:0000313" key="2">
    <source>
        <dbReference type="Proteomes" id="UP001295684"/>
    </source>
</evidence>
<gene>
    <name evidence="1" type="ORF">ECRASSUSDP1_LOCUS16755</name>
</gene>
<reference evidence="1" key="1">
    <citation type="submission" date="2023-07" db="EMBL/GenBank/DDBJ databases">
        <authorList>
            <consortium name="AG Swart"/>
            <person name="Singh M."/>
            <person name="Singh A."/>
            <person name="Seah K."/>
            <person name="Emmerich C."/>
        </authorList>
    </citation>
    <scope>NUCLEOTIDE SEQUENCE</scope>
    <source>
        <strain evidence="1">DP1</strain>
    </source>
</reference>
<name>A0AAD1XMG3_EUPCR</name>
<proteinExistence type="predicted"/>
<evidence type="ECO:0000313" key="1">
    <source>
        <dbReference type="EMBL" id="CAI2375393.1"/>
    </source>
</evidence>
<accession>A0AAD1XMG3</accession>
<dbReference type="AlphaFoldDB" id="A0AAD1XMG3"/>
<sequence length="336" mass="39431">MEILRYQENQLPKIVLKTLKIMEQKGVSEQILSDLTQDNGFIKFCIEWVAQRWDSQIIENDISITNQIRTLKEKIQSLTQLIREMRSQNFKIFEEEINSQLKDLESSIFLQRFNHLNDDSNSEDLFSDFYLDLNSKPSKQLCKTLRKHKIPNFKSLNIDFSKSASCDRTFLQSSFPNQTNKLALNNYDYISNEIKIKNISRYFREITRVIARVARLVHFYNFEISQTQLTKLLSCCRDKPELEFYSCKIHTETSPDLSKLTSEWKIEQLSFDFCGKIDCCNWKLNLGHFENLIGGISTSESLCQSLKNLSIRVSCVPREDYIRIMQNSKIGSYVID</sequence>